<gene>
    <name evidence="3" type="ORF">QNI16_38460</name>
</gene>
<dbReference type="Pfam" id="PF11918">
    <property type="entry name" value="Peptidase_S41_N"/>
    <property type="match status" value="1"/>
</dbReference>
<dbReference type="GO" id="GO:0006508">
    <property type="term" value="P:proteolysis"/>
    <property type="evidence" value="ECO:0007669"/>
    <property type="project" value="InterPro"/>
</dbReference>
<feature type="signal peptide" evidence="1">
    <location>
        <begin position="1"/>
        <end position="22"/>
    </location>
</feature>
<dbReference type="PANTHER" id="PTHR11261:SF3">
    <property type="entry name" value="RETINOL-BINDING PROTEIN 3"/>
    <property type="match status" value="1"/>
</dbReference>
<keyword evidence="1" id="KW-0732">Signal</keyword>
<organism evidence="3 4">
    <name type="scientific">Xanthocytophaga flava</name>
    <dbReference type="NCBI Taxonomy" id="3048013"/>
    <lineage>
        <taxon>Bacteria</taxon>
        <taxon>Pseudomonadati</taxon>
        <taxon>Bacteroidota</taxon>
        <taxon>Cytophagia</taxon>
        <taxon>Cytophagales</taxon>
        <taxon>Rhodocytophagaceae</taxon>
        <taxon>Xanthocytophaga</taxon>
    </lineage>
</organism>
<dbReference type="PANTHER" id="PTHR11261">
    <property type="entry name" value="INTERPHOTORECEPTOR RETINOID-BINDING PROTEIN"/>
    <property type="match status" value="1"/>
</dbReference>
<dbReference type="EMBL" id="JASJOS010000041">
    <property type="protein sequence ID" value="MDJ1486424.1"/>
    <property type="molecule type" value="Genomic_DNA"/>
</dbReference>
<dbReference type="AlphaFoldDB" id="A0AAE3UE39"/>
<dbReference type="InterPro" id="IPR016132">
    <property type="entry name" value="Phyto_chromo_attachment"/>
</dbReference>
<protein>
    <submittedName>
        <fullName evidence="3">S41 family peptidase</fullName>
    </submittedName>
</protein>
<dbReference type="Proteomes" id="UP001241110">
    <property type="component" value="Unassembled WGS sequence"/>
</dbReference>
<comment type="caution">
    <text evidence="3">The sequence shown here is derived from an EMBL/GenBank/DDBJ whole genome shotgun (WGS) entry which is preliminary data.</text>
</comment>
<evidence type="ECO:0000259" key="2">
    <source>
        <dbReference type="PROSITE" id="PS50046"/>
    </source>
</evidence>
<dbReference type="InterPro" id="IPR005151">
    <property type="entry name" value="Tail-specific_protease"/>
</dbReference>
<dbReference type="GO" id="GO:0008236">
    <property type="term" value="F:serine-type peptidase activity"/>
    <property type="evidence" value="ECO:0007669"/>
    <property type="project" value="InterPro"/>
</dbReference>
<sequence length="360" mass="40122">MPYYQYLKAVLLILLMNPPAIAQNQPLTAAMRKRTIDSLVAKLEHHYVYSDVAKKMAKTIRDRVKAHAYDTISNGDVFAKNLTGDLHSVSQDGHLGVDYSATLIPHETPGEPPTQQVIDEFRKQGANANYGFRKVEILEGNIGYLKLNAFWTGDWIKETAAGAMAFLSNTDAIIIDLQDNHGFAPDGVLLMESYFFSDETHLTDQINNEDHTVRQYWTMPVVPGNKLVTKKLYILVSNHTFSAGEDFAYSMQAQKRATVIGQTTGGGAHGTRPYRLNEHFSASIPFSYSINPITQTDWEGKGVQPDIKALKEQALVQAQIAAIKTMLTEAGISNDRTKYLNDLLSKREKELIDIQTGGKK</sequence>
<dbReference type="SMART" id="SM00245">
    <property type="entry name" value="TSPc"/>
    <property type="match status" value="1"/>
</dbReference>
<evidence type="ECO:0000313" key="3">
    <source>
        <dbReference type="EMBL" id="MDJ1486424.1"/>
    </source>
</evidence>
<reference evidence="3" key="1">
    <citation type="submission" date="2023-05" db="EMBL/GenBank/DDBJ databases">
        <authorList>
            <person name="Zhang X."/>
        </authorList>
    </citation>
    <scope>NUCLEOTIDE SEQUENCE</scope>
    <source>
        <strain evidence="3">YF14B1</strain>
    </source>
</reference>
<proteinExistence type="predicted"/>
<dbReference type="SUPFAM" id="SSF52096">
    <property type="entry name" value="ClpP/crotonase"/>
    <property type="match status" value="1"/>
</dbReference>
<dbReference type="CDD" id="cd07563">
    <property type="entry name" value="Peptidase_S41_IRBP"/>
    <property type="match status" value="1"/>
</dbReference>
<feature type="domain" description="Phytochrome chromophore attachment site" evidence="2">
    <location>
        <begin position="62"/>
        <end position="106"/>
    </location>
</feature>
<accession>A0AAE3UE39</accession>
<dbReference type="RefSeq" id="WP_313990004.1">
    <property type="nucleotide sequence ID" value="NZ_JASJOS010000041.1"/>
</dbReference>
<dbReference type="PROSITE" id="PS50046">
    <property type="entry name" value="PHYTOCHROME_2"/>
    <property type="match status" value="1"/>
</dbReference>
<evidence type="ECO:0000256" key="1">
    <source>
        <dbReference type="SAM" id="SignalP"/>
    </source>
</evidence>
<name>A0AAE3UE39_9BACT</name>
<evidence type="ECO:0000313" key="4">
    <source>
        <dbReference type="Proteomes" id="UP001241110"/>
    </source>
</evidence>
<dbReference type="InterPro" id="IPR029045">
    <property type="entry name" value="ClpP/crotonase-like_dom_sf"/>
</dbReference>
<dbReference type="Pfam" id="PF03572">
    <property type="entry name" value="Peptidase_S41"/>
    <property type="match status" value="1"/>
</dbReference>
<dbReference type="Gene3D" id="3.90.226.10">
    <property type="entry name" value="2-enoyl-CoA Hydratase, Chain A, domain 1"/>
    <property type="match status" value="1"/>
</dbReference>
<dbReference type="Gene3D" id="3.30.750.44">
    <property type="match status" value="1"/>
</dbReference>
<feature type="chain" id="PRO_5041900230" evidence="1">
    <location>
        <begin position="23"/>
        <end position="360"/>
    </location>
</feature>